<dbReference type="PANTHER" id="PTHR43110:SF1">
    <property type="entry name" value="THIOL PEROXIDASE"/>
    <property type="match status" value="1"/>
</dbReference>
<keyword evidence="4" id="KW-0676">Redox-active center</keyword>
<keyword evidence="2" id="KW-0049">Antioxidant</keyword>
<dbReference type="InterPro" id="IPR013766">
    <property type="entry name" value="Thioredoxin_domain"/>
</dbReference>
<dbReference type="InterPro" id="IPR036249">
    <property type="entry name" value="Thioredoxin-like_sf"/>
</dbReference>
<dbReference type="Proteomes" id="UP001254165">
    <property type="component" value="Unassembled WGS sequence"/>
</dbReference>
<dbReference type="EMBL" id="JAUHMF010000001">
    <property type="protein sequence ID" value="MDT8896863.1"/>
    <property type="molecule type" value="Genomic_DNA"/>
</dbReference>
<evidence type="ECO:0000256" key="4">
    <source>
        <dbReference type="ARBA" id="ARBA00023284"/>
    </source>
</evidence>
<dbReference type="RefSeq" id="WP_315623459.1">
    <property type="nucleotide sequence ID" value="NZ_JAUHMF010000001.1"/>
</dbReference>
<dbReference type="EC" id="1.11.1.-" evidence="6"/>
<keyword evidence="1 6" id="KW-0575">Peroxidase</keyword>
<dbReference type="PANTHER" id="PTHR43110">
    <property type="entry name" value="THIOL PEROXIDASE"/>
    <property type="match status" value="1"/>
</dbReference>
<dbReference type="Gene3D" id="3.40.30.10">
    <property type="entry name" value="Glutaredoxin"/>
    <property type="match status" value="1"/>
</dbReference>
<proteinExistence type="predicted"/>
<evidence type="ECO:0000313" key="7">
    <source>
        <dbReference type="Proteomes" id="UP001254165"/>
    </source>
</evidence>
<protein>
    <submittedName>
        <fullName evidence="6">Thiol peroxidase</fullName>
        <ecNumber evidence="6">1.11.1.-</ecNumber>
    </submittedName>
</protein>
<dbReference type="PROSITE" id="PS51352">
    <property type="entry name" value="THIOREDOXIN_2"/>
    <property type="match status" value="1"/>
</dbReference>
<keyword evidence="6" id="KW-0560">Oxidoreductase</keyword>
<keyword evidence="7" id="KW-1185">Reference proteome</keyword>
<sequence>MNNQHWPERKGVFQIAGQDVTLIGNEVRIGDQAPEFIAQTQDWQSIPILASTKGKVRILAAVPSLNTTVCDREARRFNEEASALSEDIVIIVISMDLPYAQKQWCGAAGVDRVLVVSDHMDADFGKKYGCLIKERRILRRSVFVVDRKDKITYAAYMPEQGQEPDYLAVIQAAKNALMAQ</sequence>
<comment type="caution">
    <text evidence="6">The sequence shown here is derived from an EMBL/GenBank/DDBJ whole genome shotgun (WGS) entry which is preliminary data.</text>
</comment>
<evidence type="ECO:0000256" key="1">
    <source>
        <dbReference type="ARBA" id="ARBA00022559"/>
    </source>
</evidence>
<evidence type="ECO:0000259" key="5">
    <source>
        <dbReference type="PROSITE" id="PS51352"/>
    </source>
</evidence>
<gene>
    <name evidence="6" type="primary">tpx</name>
    <name evidence="6" type="ORF">QYE77_01175</name>
</gene>
<feature type="domain" description="Thioredoxin" evidence="5">
    <location>
        <begin position="27"/>
        <end position="175"/>
    </location>
</feature>
<evidence type="ECO:0000313" key="6">
    <source>
        <dbReference type="EMBL" id="MDT8896863.1"/>
    </source>
</evidence>
<dbReference type="InterPro" id="IPR050455">
    <property type="entry name" value="Tpx_Peroxidase_subfamily"/>
</dbReference>
<name>A0ABU3NJ27_9CHLR</name>
<evidence type="ECO:0000256" key="2">
    <source>
        <dbReference type="ARBA" id="ARBA00022862"/>
    </source>
</evidence>
<evidence type="ECO:0000256" key="3">
    <source>
        <dbReference type="ARBA" id="ARBA00023157"/>
    </source>
</evidence>
<dbReference type="InterPro" id="IPR013740">
    <property type="entry name" value="Redoxin"/>
</dbReference>
<dbReference type="InterPro" id="IPR002065">
    <property type="entry name" value="TPX"/>
</dbReference>
<reference evidence="6 7" key="1">
    <citation type="submission" date="2023-07" db="EMBL/GenBank/DDBJ databases">
        <title>Novel species of Thermanaerothrix with wide hydrolytic capabilities.</title>
        <authorList>
            <person name="Zayulina K.S."/>
            <person name="Podosokorskaya O.A."/>
            <person name="Elcheninov A.G."/>
        </authorList>
    </citation>
    <scope>NUCLEOTIDE SEQUENCE [LARGE SCALE GENOMIC DNA]</scope>
    <source>
        <strain evidence="6 7">4228-RoL</strain>
    </source>
</reference>
<dbReference type="NCBIfam" id="NF001808">
    <property type="entry name" value="PRK00522.1"/>
    <property type="match status" value="1"/>
</dbReference>
<organism evidence="6 7">
    <name type="scientific">Thermanaerothrix solaris</name>
    <dbReference type="NCBI Taxonomy" id="3058434"/>
    <lineage>
        <taxon>Bacteria</taxon>
        <taxon>Bacillati</taxon>
        <taxon>Chloroflexota</taxon>
        <taxon>Anaerolineae</taxon>
        <taxon>Anaerolineales</taxon>
        <taxon>Anaerolineaceae</taxon>
        <taxon>Thermanaerothrix</taxon>
    </lineage>
</organism>
<keyword evidence="3" id="KW-1015">Disulfide bond</keyword>
<dbReference type="CDD" id="cd03014">
    <property type="entry name" value="PRX_Atyp2cys"/>
    <property type="match status" value="1"/>
</dbReference>
<dbReference type="GO" id="GO:0004601">
    <property type="term" value="F:peroxidase activity"/>
    <property type="evidence" value="ECO:0007669"/>
    <property type="project" value="UniProtKB-KW"/>
</dbReference>
<dbReference type="SUPFAM" id="SSF52833">
    <property type="entry name" value="Thioredoxin-like"/>
    <property type="match status" value="1"/>
</dbReference>
<accession>A0ABU3NJ27</accession>
<dbReference type="Pfam" id="PF08534">
    <property type="entry name" value="Redoxin"/>
    <property type="match status" value="1"/>
</dbReference>